<evidence type="ECO:0000256" key="9">
    <source>
        <dbReference type="ARBA" id="ARBA00022975"/>
    </source>
</evidence>
<dbReference type="InterPro" id="IPR001048">
    <property type="entry name" value="Asp/Glu/Uridylate_kinase"/>
</dbReference>
<keyword evidence="11" id="KW-0021">Allosteric enzyme</keyword>
<comment type="similarity">
    <text evidence="3 11">Belongs to the UMP kinase family.</text>
</comment>
<feature type="binding site" evidence="11">
    <location>
        <position position="56"/>
    </location>
    <ligand>
        <name>ATP</name>
        <dbReference type="ChEBI" id="CHEBI:30616"/>
    </ligand>
</feature>
<evidence type="ECO:0000313" key="13">
    <source>
        <dbReference type="EMBL" id="MCS3920928.1"/>
    </source>
</evidence>
<comment type="catalytic activity">
    <reaction evidence="10 11">
        <text>UMP + ATP = UDP + ADP</text>
        <dbReference type="Rhea" id="RHEA:24400"/>
        <dbReference type="ChEBI" id="CHEBI:30616"/>
        <dbReference type="ChEBI" id="CHEBI:57865"/>
        <dbReference type="ChEBI" id="CHEBI:58223"/>
        <dbReference type="ChEBI" id="CHEBI:456216"/>
        <dbReference type="EC" id="2.7.4.22"/>
    </reaction>
</comment>
<keyword evidence="7 11" id="KW-0418">Kinase</keyword>
<dbReference type="HAMAP" id="MF_01220_B">
    <property type="entry name" value="PyrH_B"/>
    <property type="match status" value="1"/>
</dbReference>
<evidence type="ECO:0000256" key="3">
    <source>
        <dbReference type="ARBA" id="ARBA00007614"/>
    </source>
</evidence>
<dbReference type="Pfam" id="PF00696">
    <property type="entry name" value="AA_kinase"/>
    <property type="match status" value="1"/>
</dbReference>
<dbReference type="InterPro" id="IPR011817">
    <property type="entry name" value="Uridylate_kinase"/>
</dbReference>
<keyword evidence="14" id="KW-1185">Reference proteome</keyword>
<feature type="region of interest" description="Involved in allosteric activation by GTP" evidence="11">
    <location>
        <begin position="21"/>
        <end position="26"/>
    </location>
</feature>
<comment type="caution">
    <text evidence="11">Lacks conserved residue(s) required for the propagation of feature annotation.</text>
</comment>
<evidence type="ECO:0000256" key="2">
    <source>
        <dbReference type="ARBA" id="ARBA00004791"/>
    </source>
</evidence>
<dbReference type="GO" id="GO:0033862">
    <property type="term" value="F:UMP kinase activity"/>
    <property type="evidence" value="ECO:0007669"/>
    <property type="project" value="UniProtKB-EC"/>
</dbReference>
<keyword evidence="9 11" id="KW-0665">Pyrimidine biosynthesis</keyword>
<evidence type="ECO:0000313" key="14">
    <source>
        <dbReference type="Proteomes" id="UP001204798"/>
    </source>
</evidence>
<feature type="binding site" evidence="11">
    <location>
        <begin position="137"/>
        <end position="144"/>
    </location>
    <ligand>
        <name>UMP</name>
        <dbReference type="ChEBI" id="CHEBI:57865"/>
    </ligand>
</feature>
<dbReference type="RefSeq" id="WP_259101360.1">
    <property type="nucleotide sequence ID" value="NZ_CP130454.1"/>
</dbReference>
<dbReference type="PIRSF" id="PIRSF005650">
    <property type="entry name" value="Uridylate_kin"/>
    <property type="match status" value="1"/>
</dbReference>
<dbReference type="NCBIfam" id="TIGR02075">
    <property type="entry name" value="pyrH_bact"/>
    <property type="match status" value="1"/>
</dbReference>
<evidence type="ECO:0000256" key="4">
    <source>
        <dbReference type="ARBA" id="ARBA00022490"/>
    </source>
</evidence>
<feature type="binding site" evidence="11">
    <location>
        <position position="76"/>
    </location>
    <ligand>
        <name>UMP</name>
        <dbReference type="ChEBI" id="CHEBI:57865"/>
    </ligand>
</feature>
<dbReference type="PANTHER" id="PTHR42833:SF4">
    <property type="entry name" value="URIDYLATE KINASE PUMPKIN, CHLOROPLASTIC"/>
    <property type="match status" value="1"/>
</dbReference>
<evidence type="ECO:0000256" key="7">
    <source>
        <dbReference type="ARBA" id="ARBA00022777"/>
    </source>
</evidence>
<dbReference type="Gene3D" id="3.40.1160.10">
    <property type="entry name" value="Acetylglutamate kinase-like"/>
    <property type="match status" value="1"/>
</dbReference>
<feature type="binding site" evidence="11">
    <location>
        <position position="60"/>
    </location>
    <ligand>
        <name>ATP</name>
        <dbReference type="ChEBI" id="CHEBI:30616"/>
    </ligand>
</feature>
<feature type="binding site" evidence="11">
    <location>
        <position position="164"/>
    </location>
    <ligand>
        <name>ATP</name>
        <dbReference type="ChEBI" id="CHEBI:30616"/>
    </ligand>
</feature>
<dbReference type="EMBL" id="JANUCP010000008">
    <property type="protein sequence ID" value="MCS3920928.1"/>
    <property type="molecule type" value="Genomic_DNA"/>
</dbReference>
<dbReference type="InterPro" id="IPR015963">
    <property type="entry name" value="Uridylate_kinase_bac"/>
</dbReference>
<keyword evidence="4 11" id="KW-0963">Cytoplasm</keyword>
<comment type="subunit">
    <text evidence="11">Homohexamer.</text>
</comment>
<dbReference type="PANTHER" id="PTHR42833">
    <property type="entry name" value="URIDYLATE KINASE"/>
    <property type="match status" value="1"/>
</dbReference>
<gene>
    <name evidence="11" type="primary">pyrH</name>
    <name evidence="13" type="ORF">M2350_003369</name>
</gene>
<evidence type="ECO:0000256" key="10">
    <source>
        <dbReference type="ARBA" id="ARBA00047767"/>
    </source>
</evidence>
<feature type="domain" description="Aspartate/glutamate/uridylate kinase" evidence="12">
    <location>
        <begin position="9"/>
        <end position="218"/>
    </location>
</feature>
<keyword evidence="8 11" id="KW-0067">ATP-binding</keyword>
<dbReference type="EC" id="2.7.4.22" evidence="11"/>
<dbReference type="SUPFAM" id="SSF53633">
    <property type="entry name" value="Carbamate kinase-like"/>
    <property type="match status" value="1"/>
</dbReference>
<evidence type="ECO:0000256" key="5">
    <source>
        <dbReference type="ARBA" id="ARBA00022679"/>
    </source>
</evidence>
<feature type="binding site" evidence="11">
    <location>
        <begin position="13"/>
        <end position="16"/>
    </location>
    <ligand>
        <name>ATP</name>
        <dbReference type="ChEBI" id="CHEBI:30616"/>
    </ligand>
</feature>
<keyword evidence="6 11" id="KW-0547">Nucleotide-binding</keyword>
<evidence type="ECO:0000259" key="12">
    <source>
        <dbReference type="Pfam" id="PF00696"/>
    </source>
</evidence>
<protein>
    <recommendedName>
        <fullName evidence="11">Uridylate kinase</fullName>
        <shortName evidence="11">UK</shortName>
        <ecNumber evidence="11">2.7.4.22</ecNumber>
    </recommendedName>
    <alternativeName>
        <fullName evidence="11">Uridine monophosphate kinase</fullName>
        <shortName evidence="11">UMP kinase</shortName>
        <shortName evidence="11">UMPK</shortName>
    </alternativeName>
</protein>
<organism evidence="13 14">
    <name type="scientific">Candidatus Fervidibacter sacchari</name>
    <dbReference type="NCBI Taxonomy" id="1448929"/>
    <lineage>
        <taxon>Bacteria</taxon>
        <taxon>Candidatus Fervidibacterota</taxon>
        <taxon>Candidatus Fervidibacter</taxon>
    </lineage>
</organism>
<comment type="function">
    <text evidence="11">Catalyzes the reversible phosphorylation of UMP to UDP.</text>
</comment>
<keyword evidence="5 11" id="KW-0808">Transferase</keyword>
<sequence length="243" mass="26376">MEKKPRWRRILLKMSGEVLGGESGTGLDSQVVDRIANEIKQVHDLGVDIGIVVGGGNFFRGAEVAEERGMDRVTADYMGMLATIMNALALQQAIEQLGAETRVMSAFEVRAVCEPFIHRRALRHLEKGRILIFAAGTGHPFFSTDTAAVLRAAQIGAEVILKGTDVDGVYDSDPHINANAHRFDHITFAKAIELGLRVMDTTAFSLSWERNIPIVVFNITVPGNLLKVVLGEPVGTLVSAGDD</sequence>
<comment type="pathway">
    <text evidence="2 11">Pyrimidine metabolism; CTP biosynthesis via de novo pathway; UDP from UMP (UMPK route): step 1/1.</text>
</comment>
<dbReference type="Proteomes" id="UP001204798">
    <property type="component" value="Unassembled WGS sequence"/>
</dbReference>
<dbReference type="CDD" id="cd04254">
    <property type="entry name" value="AAK_UMPK-PyrH-Ec"/>
    <property type="match status" value="1"/>
</dbReference>
<dbReference type="InterPro" id="IPR036393">
    <property type="entry name" value="AceGlu_kinase-like_sf"/>
</dbReference>
<feature type="binding site" evidence="11">
    <location>
        <position position="170"/>
    </location>
    <ligand>
        <name>ATP</name>
        <dbReference type="ChEBI" id="CHEBI:30616"/>
    </ligand>
</feature>
<evidence type="ECO:0000256" key="11">
    <source>
        <dbReference type="HAMAP-Rule" id="MF_01220"/>
    </source>
</evidence>
<evidence type="ECO:0000256" key="6">
    <source>
        <dbReference type="ARBA" id="ARBA00022741"/>
    </source>
</evidence>
<feature type="binding site" evidence="11">
    <location>
        <position position="55"/>
    </location>
    <ligand>
        <name>UMP</name>
        <dbReference type="ChEBI" id="CHEBI:57865"/>
    </ligand>
</feature>
<comment type="caution">
    <text evidence="13">The sequence shown here is derived from an EMBL/GenBank/DDBJ whole genome shotgun (WGS) entry which is preliminary data.</text>
</comment>
<evidence type="ECO:0000256" key="8">
    <source>
        <dbReference type="ARBA" id="ARBA00022840"/>
    </source>
</evidence>
<comment type="subcellular location">
    <subcellularLocation>
        <location evidence="1 11">Cytoplasm</location>
    </subcellularLocation>
</comment>
<comment type="activity regulation">
    <text evidence="11">Allosterically activated by GTP. Inhibited by UTP.</text>
</comment>
<proteinExistence type="inferred from homology"/>
<feature type="binding site" evidence="11">
    <location>
        <position position="173"/>
    </location>
    <ligand>
        <name>ATP</name>
        <dbReference type="ChEBI" id="CHEBI:30616"/>
    </ligand>
</feature>
<evidence type="ECO:0000256" key="1">
    <source>
        <dbReference type="ARBA" id="ARBA00004496"/>
    </source>
</evidence>
<name>A0ABT2ESI5_9BACT</name>
<reference evidence="13 14" key="1">
    <citation type="submission" date="2022-08" db="EMBL/GenBank/DDBJ databases">
        <title>Bacterial and archaeal communities from various locations to study Microbial Dark Matter (Phase II).</title>
        <authorList>
            <person name="Stepanauskas R."/>
        </authorList>
    </citation>
    <scope>NUCLEOTIDE SEQUENCE [LARGE SCALE GENOMIC DNA]</scope>
    <source>
        <strain evidence="13 14">PD1</strain>
    </source>
</reference>
<accession>A0ABT2ESI5</accession>